<dbReference type="PANTHER" id="PTHR37886:SF1">
    <property type="entry name" value="S-ADENOSYL-L-METHIONINE-DEPENDENT METHYLTRANSFERASES SUPERFAMILY PROTEIN"/>
    <property type="match status" value="1"/>
</dbReference>
<dbReference type="EMBL" id="JADBEO010000040">
    <property type="protein sequence ID" value="MDR4308115.1"/>
    <property type="molecule type" value="Genomic_DNA"/>
</dbReference>
<gene>
    <name evidence="2" type="ORF">IHQ68_15960</name>
</gene>
<name>A0ABU1DJ02_9HYPH</name>
<dbReference type="GO" id="GO:0032259">
    <property type="term" value="P:methylation"/>
    <property type="evidence" value="ECO:0007669"/>
    <property type="project" value="UniProtKB-KW"/>
</dbReference>
<evidence type="ECO:0000259" key="1">
    <source>
        <dbReference type="Pfam" id="PF08242"/>
    </source>
</evidence>
<protein>
    <submittedName>
        <fullName evidence="2">Class I SAM-dependent methyltransferase</fullName>
    </submittedName>
</protein>
<dbReference type="Proteomes" id="UP001181622">
    <property type="component" value="Unassembled WGS sequence"/>
</dbReference>
<accession>A0ABU1DJ02</accession>
<keyword evidence="2" id="KW-0808">Transferase</keyword>
<dbReference type="Pfam" id="PF08242">
    <property type="entry name" value="Methyltransf_12"/>
    <property type="match status" value="1"/>
</dbReference>
<proteinExistence type="predicted"/>
<evidence type="ECO:0000313" key="2">
    <source>
        <dbReference type="EMBL" id="MDR4308115.1"/>
    </source>
</evidence>
<dbReference type="InterPro" id="IPR013217">
    <property type="entry name" value="Methyltransf_12"/>
</dbReference>
<comment type="caution">
    <text evidence="2">The sequence shown here is derived from an EMBL/GenBank/DDBJ whole genome shotgun (WGS) entry which is preliminary data.</text>
</comment>
<keyword evidence="3" id="KW-1185">Reference proteome</keyword>
<reference evidence="2" key="1">
    <citation type="submission" date="2020-10" db="EMBL/GenBank/DDBJ databases">
        <authorList>
            <person name="Abbas A."/>
            <person name="Razzaq R."/>
            <person name="Waqas M."/>
            <person name="Abbas N."/>
            <person name="Nielsen T.K."/>
            <person name="Hansen L.H."/>
            <person name="Hussain S."/>
            <person name="Shahid M."/>
        </authorList>
    </citation>
    <scope>NUCLEOTIDE SEQUENCE</scope>
    <source>
        <strain evidence="2">S14</strain>
    </source>
</reference>
<keyword evidence="2" id="KW-0489">Methyltransferase</keyword>
<evidence type="ECO:0000313" key="3">
    <source>
        <dbReference type="Proteomes" id="UP001181622"/>
    </source>
</evidence>
<organism evidence="2 3">
    <name type="scientific">Chelatococcus sambhunathii</name>
    <dbReference type="NCBI Taxonomy" id="363953"/>
    <lineage>
        <taxon>Bacteria</taxon>
        <taxon>Pseudomonadati</taxon>
        <taxon>Pseudomonadota</taxon>
        <taxon>Alphaproteobacteria</taxon>
        <taxon>Hyphomicrobiales</taxon>
        <taxon>Chelatococcaceae</taxon>
        <taxon>Chelatococcus</taxon>
    </lineage>
</organism>
<dbReference type="PANTHER" id="PTHR37886">
    <property type="entry name" value="S-ADENOSYL-L-METHIONINE-DEPENDENT METHYLTRANSFERASES SUPERFAMILY PROTEIN"/>
    <property type="match status" value="1"/>
</dbReference>
<feature type="domain" description="Methyltransferase type 12" evidence="1">
    <location>
        <begin position="86"/>
        <end position="187"/>
    </location>
</feature>
<dbReference type="SUPFAM" id="SSF53335">
    <property type="entry name" value="S-adenosyl-L-methionine-dependent methyltransferases"/>
    <property type="match status" value="1"/>
</dbReference>
<dbReference type="InterPro" id="IPR029063">
    <property type="entry name" value="SAM-dependent_MTases_sf"/>
</dbReference>
<dbReference type="GO" id="GO:0008168">
    <property type="term" value="F:methyltransferase activity"/>
    <property type="evidence" value="ECO:0007669"/>
    <property type="project" value="UniProtKB-KW"/>
</dbReference>
<sequence>MQDAYGEIGVQVERPDGSVVTDFRSSPDMRSTVQKAEDELIGGEPVDLDSLLDERHRRFYGGPWILGVYYYDQLLARGLKPTDHVLDVGCGVGRVGAQVIPYLEADRYCGLDAHLWSLVAFARYETVIHRLAAKRPRLMLTSTFQVAAFGRTFDAVFDFSVTRGLQMEQVRLAYRNIAACMNEGGRVFLSAESKLPVEEMEALGLRRSYVGEARYPLFEHSKKWPRTTSPWHEFTRVGR</sequence>
<dbReference type="RefSeq" id="WP_309393590.1">
    <property type="nucleotide sequence ID" value="NZ_JADBEO010000040.1"/>
</dbReference>
<dbReference type="Gene3D" id="3.40.50.150">
    <property type="entry name" value="Vaccinia Virus protein VP39"/>
    <property type="match status" value="1"/>
</dbReference>